<gene>
    <name evidence="3" type="ORF">AB4829_12780</name>
</gene>
<evidence type="ECO:0000256" key="2">
    <source>
        <dbReference type="SAM" id="Phobius"/>
    </source>
</evidence>
<keyword evidence="2" id="KW-0472">Membrane</keyword>
<keyword evidence="2" id="KW-0812">Transmembrane</keyword>
<organism evidence="3 4">
    <name type="scientific">Streptomyces salinarius</name>
    <dbReference type="NCBI Taxonomy" id="2762598"/>
    <lineage>
        <taxon>Bacteria</taxon>
        <taxon>Bacillati</taxon>
        <taxon>Actinomycetota</taxon>
        <taxon>Actinomycetes</taxon>
        <taxon>Kitasatosporales</taxon>
        <taxon>Streptomycetaceae</taxon>
        <taxon>Streptomyces</taxon>
    </lineage>
</organism>
<reference evidence="3 4" key="1">
    <citation type="submission" date="2024-07" db="EMBL/GenBank/DDBJ databases">
        <title>Whole genome sequencing of Prodigiosin pigment-producing Streptomyces salinarius isolated from rhizosphere soil of Arachis hypogaea.</title>
        <authorList>
            <person name="Vidhya A."/>
            <person name="Ramya S."/>
        </authorList>
    </citation>
    <scope>NUCLEOTIDE SEQUENCE [LARGE SCALE GENOMIC DNA]</scope>
    <source>
        <strain evidence="3 4">VRMG2420</strain>
    </source>
</reference>
<feature type="transmembrane region" description="Helical" evidence="2">
    <location>
        <begin position="6"/>
        <end position="23"/>
    </location>
</feature>
<accession>A0ABW8B901</accession>
<proteinExistence type="predicted"/>
<dbReference type="Pfam" id="PF19865">
    <property type="entry name" value="DUF6338"/>
    <property type="match status" value="1"/>
</dbReference>
<keyword evidence="4" id="KW-1185">Reference proteome</keyword>
<sequence length="252" mass="26614">MPSSLLGLVLFVVCLVPGFVYVAARDMRLPERTSSAFRETTRVVLASLAFDGIVLAVFALIRTASPGLTPDTGRLVREGWAYARDDYGRLTLWSCALLAAAACVALAAARLLPRGPGPLSVESSWWLLFDRYPALVGAKCTYVGCELVDGSYLAGVLKHFAHQAEETSDRELALAAPLEYRSHPGAPSRRLTGHQLVSVSAGQIKFLTVTYLDHVPQPGHVPATGPEGGDPAQRGPAASPAPSAGADASPPQ</sequence>
<evidence type="ECO:0000313" key="3">
    <source>
        <dbReference type="EMBL" id="MFI7871460.1"/>
    </source>
</evidence>
<comment type="caution">
    <text evidence="3">The sequence shown here is derived from an EMBL/GenBank/DDBJ whole genome shotgun (WGS) entry which is preliminary data.</text>
</comment>
<keyword evidence="2" id="KW-1133">Transmembrane helix</keyword>
<feature type="region of interest" description="Disordered" evidence="1">
    <location>
        <begin position="217"/>
        <end position="252"/>
    </location>
</feature>
<feature type="transmembrane region" description="Helical" evidence="2">
    <location>
        <begin position="90"/>
        <end position="112"/>
    </location>
</feature>
<name>A0ABW8B901_9ACTN</name>
<feature type="compositionally biased region" description="Low complexity" evidence="1">
    <location>
        <begin position="231"/>
        <end position="252"/>
    </location>
</feature>
<dbReference type="Proteomes" id="UP001614264">
    <property type="component" value="Unassembled WGS sequence"/>
</dbReference>
<feature type="transmembrane region" description="Helical" evidence="2">
    <location>
        <begin position="43"/>
        <end position="61"/>
    </location>
</feature>
<dbReference type="EMBL" id="JBITPR010000036">
    <property type="protein sequence ID" value="MFI7871460.1"/>
    <property type="molecule type" value="Genomic_DNA"/>
</dbReference>
<dbReference type="RefSeq" id="WP_165287005.1">
    <property type="nucleotide sequence ID" value="NZ_JBITPR010000036.1"/>
</dbReference>
<protein>
    <submittedName>
        <fullName evidence="3">DUF6338 family protein</fullName>
    </submittedName>
</protein>
<evidence type="ECO:0000313" key="4">
    <source>
        <dbReference type="Proteomes" id="UP001614264"/>
    </source>
</evidence>
<evidence type="ECO:0000256" key="1">
    <source>
        <dbReference type="SAM" id="MobiDB-lite"/>
    </source>
</evidence>
<dbReference type="InterPro" id="IPR045919">
    <property type="entry name" value="DUF6338"/>
</dbReference>